<dbReference type="EMBL" id="BMAC01000098">
    <property type="protein sequence ID" value="GFP85043.1"/>
    <property type="molecule type" value="Genomic_DNA"/>
</dbReference>
<comment type="caution">
    <text evidence="1">The sequence shown here is derived from an EMBL/GenBank/DDBJ whole genome shotgun (WGS) entry which is preliminary data.</text>
</comment>
<dbReference type="OrthoDB" id="1909330at2759"/>
<organism evidence="1 2">
    <name type="scientific">Phtheirospermum japonicum</name>
    <dbReference type="NCBI Taxonomy" id="374723"/>
    <lineage>
        <taxon>Eukaryota</taxon>
        <taxon>Viridiplantae</taxon>
        <taxon>Streptophyta</taxon>
        <taxon>Embryophyta</taxon>
        <taxon>Tracheophyta</taxon>
        <taxon>Spermatophyta</taxon>
        <taxon>Magnoliopsida</taxon>
        <taxon>eudicotyledons</taxon>
        <taxon>Gunneridae</taxon>
        <taxon>Pentapetalae</taxon>
        <taxon>asterids</taxon>
        <taxon>lamiids</taxon>
        <taxon>Lamiales</taxon>
        <taxon>Orobanchaceae</taxon>
        <taxon>Orobanchaceae incertae sedis</taxon>
        <taxon>Phtheirospermum</taxon>
    </lineage>
</organism>
<evidence type="ECO:0000313" key="2">
    <source>
        <dbReference type="Proteomes" id="UP000653305"/>
    </source>
</evidence>
<reference evidence="1" key="1">
    <citation type="submission" date="2020-07" db="EMBL/GenBank/DDBJ databases">
        <title>Ethylene signaling mediates host invasion by parasitic plants.</title>
        <authorList>
            <person name="Yoshida S."/>
        </authorList>
    </citation>
    <scope>NUCLEOTIDE SEQUENCE</scope>
    <source>
        <strain evidence="1">Okayama</strain>
    </source>
</reference>
<accession>A0A830BLE9</accession>
<protein>
    <submittedName>
        <fullName evidence="1">B3 domain-containing protein os01g0234100</fullName>
    </submittedName>
</protein>
<dbReference type="AlphaFoldDB" id="A0A830BLE9"/>
<evidence type="ECO:0000313" key="1">
    <source>
        <dbReference type="EMBL" id="GFP85043.1"/>
    </source>
</evidence>
<gene>
    <name evidence="1" type="ORF">PHJA_000648100</name>
</gene>
<name>A0A830BLE9_9LAMI</name>
<dbReference type="Proteomes" id="UP000653305">
    <property type="component" value="Unassembled WGS sequence"/>
</dbReference>
<sequence length="138" mass="16011">MIVKTINIAEFIRDCKQTTPRKDFEVREKSLRSFELLGLNVGFLRAHLRRLLSLAYDSEGGIDVRRYLEAREEKSSTEDEICKLEAKLVELRELAEKYAVHSESLQVKAESYELKFLGEVLQLMKDSYLLICGSYKCL</sequence>
<proteinExistence type="predicted"/>
<keyword evidence="2" id="KW-1185">Reference proteome</keyword>